<name>A0A937UNI9_9ACTN</name>
<proteinExistence type="predicted"/>
<protein>
    <submittedName>
        <fullName evidence="1">Uncharacterized protein</fullName>
    </submittedName>
</protein>
<dbReference type="AlphaFoldDB" id="A0A937UNI9"/>
<dbReference type="EMBL" id="JAEACQ010000173">
    <property type="protein sequence ID" value="MBL7628138.1"/>
    <property type="molecule type" value="Genomic_DNA"/>
</dbReference>
<sequence>MRWLQGPRHYVDLRCPVGRTAIGGVAALRELTGAHLGRLAGQEGFAGELRREEEVFHWVRDIDLQPTSVHLDQGTLRYDGPLLVEEGVGQAYVEHWQRCDTGPGPCADLRLAHPRTGRRGVVVRVGRHFGYARGRPRDLPPESAGSSLGELLNQNASSRHRQDLVDCEISLGVIDDHGWTITSSSLPFRENQPFGLEWRTDGTVVTADPDPDGRLRQRIWAVLGAAGDVAAWSTEPAAN</sequence>
<keyword evidence="2" id="KW-1185">Reference proteome</keyword>
<comment type="caution">
    <text evidence="1">The sequence shown here is derived from an EMBL/GenBank/DDBJ whole genome shotgun (WGS) entry which is preliminary data.</text>
</comment>
<dbReference type="RefSeq" id="WP_203004929.1">
    <property type="nucleotide sequence ID" value="NZ_JADWYU010000088.1"/>
</dbReference>
<evidence type="ECO:0000313" key="1">
    <source>
        <dbReference type="EMBL" id="MBL7628138.1"/>
    </source>
</evidence>
<evidence type="ECO:0000313" key="2">
    <source>
        <dbReference type="Proteomes" id="UP000604475"/>
    </source>
</evidence>
<organism evidence="1 2">
    <name type="scientific">Frankia nepalensis</name>
    <dbReference type="NCBI Taxonomy" id="1836974"/>
    <lineage>
        <taxon>Bacteria</taxon>
        <taxon>Bacillati</taxon>
        <taxon>Actinomycetota</taxon>
        <taxon>Actinomycetes</taxon>
        <taxon>Frankiales</taxon>
        <taxon>Frankiaceae</taxon>
        <taxon>Frankia</taxon>
    </lineage>
</organism>
<accession>A0A937UNI9</accession>
<dbReference type="Proteomes" id="UP000604475">
    <property type="component" value="Unassembled WGS sequence"/>
</dbReference>
<reference evidence="1" key="1">
    <citation type="submission" date="2020-12" db="EMBL/GenBank/DDBJ databases">
        <title>Genomic characterization of non-nitrogen-fixing Frankia strains.</title>
        <authorList>
            <person name="Carlos-Shanley C."/>
            <person name="Guerra T."/>
            <person name="Hahn D."/>
        </authorList>
    </citation>
    <scope>NUCLEOTIDE SEQUENCE</scope>
    <source>
        <strain evidence="1">CN6</strain>
    </source>
</reference>
<gene>
    <name evidence="1" type="ORF">I7412_13470</name>
</gene>